<feature type="chain" id="PRO_5003956935" description="Probable pectate lyase C" evidence="2">
    <location>
        <begin position="34"/>
        <end position="1769"/>
    </location>
</feature>
<dbReference type="OrthoDB" id="9807299at2"/>
<evidence type="ECO:0000256" key="1">
    <source>
        <dbReference type="ARBA" id="ARBA00016512"/>
    </source>
</evidence>
<keyword evidence="5" id="KW-1185">Reference proteome</keyword>
<dbReference type="InterPro" id="IPR013222">
    <property type="entry name" value="Glyco_hyd_98_carb-bd"/>
</dbReference>
<dbReference type="InterPro" id="IPR008979">
    <property type="entry name" value="Galactose-bd-like_sf"/>
</dbReference>
<comment type="caution">
    <text evidence="4">The sequence shown here is derived from an EMBL/GenBank/DDBJ whole genome shotgun (WGS) entry which is preliminary data.</text>
</comment>
<dbReference type="eggNOG" id="COG5434">
    <property type="taxonomic scope" value="Bacteria"/>
</dbReference>
<gene>
    <name evidence="4" type="ORF">HMPREF0216_01625</name>
</gene>
<dbReference type="InterPro" id="IPR036439">
    <property type="entry name" value="Dockerin_dom_sf"/>
</dbReference>
<name>L1QHF4_9CLOT</name>
<keyword evidence="2" id="KW-0732">Signal</keyword>
<dbReference type="Gene3D" id="2.60.120.1060">
    <property type="entry name" value="NPCBM/NEW2 domain"/>
    <property type="match status" value="1"/>
</dbReference>
<dbReference type="Gene3D" id="2.60.40.1080">
    <property type="match status" value="1"/>
</dbReference>
<evidence type="ECO:0000313" key="5">
    <source>
        <dbReference type="Proteomes" id="UP000010420"/>
    </source>
</evidence>
<dbReference type="Pfam" id="PF12733">
    <property type="entry name" value="Cadherin-like"/>
    <property type="match status" value="3"/>
</dbReference>
<dbReference type="Gene3D" id="2.160.20.10">
    <property type="entry name" value="Single-stranded right-handed beta-helix, Pectin lyase-like"/>
    <property type="match status" value="2"/>
</dbReference>
<dbReference type="SMART" id="SM00776">
    <property type="entry name" value="NPCBM"/>
    <property type="match status" value="1"/>
</dbReference>
<dbReference type="InterPro" id="IPR025883">
    <property type="entry name" value="Cadherin-like_domain"/>
</dbReference>
<dbReference type="Gene3D" id="2.60.120.200">
    <property type="match status" value="1"/>
</dbReference>
<dbReference type="Proteomes" id="UP000010420">
    <property type="component" value="Unassembled WGS sequence"/>
</dbReference>
<dbReference type="InterPro" id="IPR011050">
    <property type="entry name" value="Pectin_lyase_fold/virulence"/>
</dbReference>
<organism evidence="4 5">
    <name type="scientific">Clostridium celatum DSM 1785</name>
    <dbReference type="NCBI Taxonomy" id="545697"/>
    <lineage>
        <taxon>Bacteria</taxon>
        <taxon>Bacillati</taxon>
        <taxon>Bacillota</taxon>
        <taxon>Clostridia</taxon>
        <taxon>Eubacteriales</taxon>
        <taxon>Clostridiaceae</taxon>
        <taxon>Clostridium</taxon>
    </lineage>
</organism>
<evidence type="ECO:0000313" key="4">
    <source>
        <dbReference type="EMBL" id="EKY27022.1"/>
    </source>
</evidence>
<dbReference type="eggNOG" id="COG3250">
    <property type="taxonomic scope" value="Bacteria"/>
</dbReference>
<dbReference type="InterPro" id="IPR024535">
    <property type="entry name" value="RHGA/B-epi-like_pectate_lyase"/>
</dbReference>
<proteinExistence type="predicted"/>
<sequence length="1769" mass="197821">MRKIKNNVMKKTALLTSIFMAFSLILNSNKASAGIFKKENSIIIDVTDFGADPSGKKDSTEAIYEAIESAKEYNNEVIINFPKGEYQIYKDNAQKREYHTSNTNSMENPIKTIGILIEEQEDLTLEGNGSLFNMHGNMMAIAVVKSENVKLKNFSWDFEVPTTSEMTVLDIGVEDDKNYIDYYIPSNFRYQIVDNNTNILWTSEESPYTGKYYWTQKGHHSNSYAVVIYDPEIEVSRRYQLSSSPFNGVNTITQLNENTVRIIYNNAIPYGQKIGVVNEMCTSAMRETAGAFIWESKDTVLENINIHYMHGFGFLTQMSENVTFDTVNFMPREGTGKYTTSFADLIHVSGAAGKITIKNCNFSHAHDDPINIHGTFTRVEEKIDSKTLKLKYIHSQQGGFPQYYVGNEVAFFTRDTLMSPDNEEKMYTVKEVIQAGEEGNDLRTMIVTFNEELPSDIDEKIGDQPKYVAENATYTPELEIVDNIFHTIPTRGILSTTRKSVLIEGNEFRNMGMATIYLSNDSANWYESGPIRDLTIRNNKFYIRESGQIEWRFKSAIYINPVTLGGALPSAESPIHKNITIEDNEFYMEHDAVVNAESVENLTIRNNKVFRDNPNVQLNLSLDNTTLNENEKANLTLESTGTQISGNEENVFYFRGCKNVILEGNTYDDGLIKNAVVTNMPLDYITNSDDITLNGSTTPSMPVNNIKYVSLNPAVATVSASGEITAISSGEAEVLAYYVWNNTSIESNKVTVTVVGESLEKADSIEITNKDNSIIEKLSEGIKFNAEVLPENLSNQIKWSVTNIDGTSTTKATIDESGLLTAKENGVIIVKASINGLEASKTVVISDEATSYIPSYVNIVNENSQNLTISENGESAIIKMERGDLYNSDNNIRNLVLIDVPDSVSADDMRFTVKVDNLPLAESNRWDTASVLLFKDVDNYISLGKKSHYNGLVTVREVNASAIENDKSGSVNESTLIFDVYNKDGNVTISYKTPDGEYIEWGNLDSSFLGEDYKIGFAVWNHDGRDKDVTFSNLKIATGSEYNKQEIEAIDSIKLKSTKNNKPTISDVTIENTSVKIGEELEVSYKYYDEDNHNEEGSIYKWETTSATGKTVEYTSSKTYIAKISGSITCTVYPRDQYNRLGDPVVSNSVEVSENKVNGTLESIKINSIELSGFESEKYEYDYYLTNSQNNLILSGASNNDSDNIKVTLNGEVIFDDIDKFSKEITLNNSGVITIEVDPVGLFKSKKVYTINVNKLVDNYAKLDTISIEEMDINISDNINSYYHYNVNSDIKDITLRLSANERVGSIKVYETEYRREVINNSLDNNKFENNVTLASGNNLIFIEVTAKDGVTTSKYIINVARMPSRDATLSDIKINGDSIDGFEKSKLEYTIKLTEEESKNITVEATANSYYSTISITNNNERVEANKKDVELKPGLNEVVIACKADDLWTTNYYTLKILVSSDSNATLLSLETPNNNLDPIFESNKTEYSITTSKQDFELVAVAQEENATLEISINGNKLKATNKIEINEKLVAGENLVSIKVISPDKLQEKIYNINITANEFVYLSDLNWNPESYVGYGTFNRDKAPNGGVITLLKDGDVKSFEKGIGAHAQSELIFDIEGKGYERLQGFAGVDYSQATSLNGQVTFKVLLDGVEAFNSGEINGSSECKELDLELNGVKEVRLIALSGLNNWNDHAVWADAKFLTTFDEVIPPVKDADYNDDGVIDIKDLGMASKNYGKDIPQYDINNDNIIDKYEIQFIMDKILEK</sequence>
<dbReference type="EMBL" id="AMEZ01000048">
    <property type="protein sequence ID" value="EKY27022.1"/>
    <property type="molecule type" value="Genomic_DNA"/>
</dbReference>
<dbReference type="HOGENOM" id="CLU_236930_0_0_9"/>
<protein>
    <recommendedName>
        <fullName evidence="1">Probable pectate lyase C</fullName>
    </recommendedName>
</protein>
<reference evidence="4 5" key="1">
    <citation type="submission" date="2012-05" db="EMBL/GenBank/DDBJ databases">
        <authorList>
            <person name="Weinstock G."/>
            <person name="Sodergren E."/>
            <person name="Lobos E.A."/>
            <person name="Fulton L."/>
            <person name="Fulton R."/>
            <person name="Courtney L."/>
            <person name="Fronick C."/>
            <person name="O'Laughlin M."/>
            <person name="Godfrey J."/>
            <person name="Wilson R.M."/>
            <person name="Miner T."/>
            <person name="Farmer C."/>
            <person name="Delehaunty K."/>
            <person name="Cordes M."/>
            <person name="Minx P."/>
            <person name="Tomlinson C."/>
            <person name="Chen J."/>
            <person name="Wollam A."/>
            <person name="Pepin K.H."/>
            <person name="Bhonagiri V."/>
            <person name="Zhang X."/>
            <person name="Suruliraj S."/>
            <person name="Warren W."/>
            <person name="Mitreva M."/>
            <person name="Mardis E.R."/>
            <person name="Wilson R.K."/>
        </authorList>
    </citation>
    <scope>NUCLEOTIDE SEQUENCE [LARGE SCALE GENOMIC DNA]</scope>
    <source>
        <strain evidence="4 5">DSM 1785</strain>
    </source>
</reference>
<dbReference type="Pfam" id="PF12708">
    <property type="entry name" value="Pect-lyase_RHGA_epim"/>
    <property type="match status" value="1"/>
</dbReference>
<dbReference type="InterPro" id="IPR012334">
    <property type="entry name" value="Pectin_lyas_fold"/>
</dbReference>
<feature type="signal peptide" evidence="2">
    <location>
        <begin position="1"/>
        <end position="33"/>
    </location>
</feature>
<dbReference type="InterPro" id="IPR008964">
    <property type="entry name" value="Invasin/intimin_cell_adhesion"/>
</dbReference>
<dbReference type="InterPro" id="IPR018247">
    <property type="entry name" value="EF_Hand_1_Ca_BS"/>
</dbReference>
<feature type="domain" description="Glycosyl hydrolase family 98 putative carbohydrate-binding module" evidence="3">
    <location>
        <begin position="1561"/>
        <end position="1707"/>
    </location>
</feature>
<dbReference type="InterPro" id="IPR038637">
    <property type="entry name" value="NPCBM_sf"/>
</dbReference>
<dbReference type="SUPFAM" id="SSF49373">
    <property type="entry name" value="Invasin/intimin cell-adhesion fragments"/>
    <property type="match status" value="1"/>
</dbReference>
<dbReference type="RefSeq" id="WP_005213135.1">
    <property type="nucleotide sequence ID" value="NZ_KB291640.1"/>
</dbReference>
<dbReference type="Pfam" id="PF08305">
    <property type="entry name" value="NPCBM"/>
    <property type="match status" value="1"/>
</dbReference>
<dbReference type="PATRIC" id="fig|545697.3.peg.1600"/>
<dbReference type="PROSITE" id="PS00018">
    <property type="entry name" value="EF_HAND_1"/>
    <property type="match status" value="2"/>
</dbReference>
<evidence type="ECO:0000259" key="3">
    <source>
        <dbReference type="SMART" id="SM00776"/>
    </source>
</evidence>
<dbReference type="Gene3D" id="1.10.1330.10">
    <property type="entry name" value="Dockerin domain"/>
    <property type="match status" value="1"/>
</dbReference>
<dbReference type="SUPFAM" id="SSF51126">
    <property type="entry name" value="Pectin lyase-like"/>
    <property type="match status" value="1"/>
</dbReference>
<accession>L1QHF4</accession>
<dbReference type="eggNOG" id="COG5184">
    <property type="taxonomic scope" value="Bacteria"/>
</dbReference>
<evidence type="ECO:0000256" key="2">
    <source>
        <dbReference type="SAM" id="SignalP"/>
    </source>
</evidence>
<dbReference type="SUPFAM" id="SSF49785">
    <property type="entry name" value="Galactose-binding domain-like"/>
    <property type="match status" value="1"/>
</dbReference>
<dbReference type="STRING" id="545697.HMPREF0216_01625"/>
<dbReference type="GO" id="GO:0000272">
    <property type="term" value="P:polysaccharide catabolic process"/>
    <property type="evidence" value="ECO:0007669"/>
    <property type="project" value="InterPro"/>
</dbReference>